<proteinExistence type="predicted"/>
<evidence type="ECO:0000313" key="4">
    <source>
        <dbReference type="WBParaSite" id="TCLT_0000227201-mRNA-1"/>
    </source>
</evidence>
<accession>A0A0N5CPX2</accession>
<dbReference type="Proteomes" id="UP000276776">
    <property type="component" value="Unassembled WGS sequence"/>
</dbReference>
<dbReference type="STRING" id="103827.A0A0N5CPX2"/>
<protein>
    <submittedName>
        <fullName evidence="4">RAP domain-containing protein</fullName>
    </submittedName>
</protein>
<name>A0A0N5CPX2_THECL</name>
<reference evidence="4" key="1">
    <citation type="submission" date="2017-02" db="UniProtKB">
        <authorList>
            <consortium name="WormBaseParasite"/>
        </authorList>
    </citation>
    <scope>IDENTIFICATION</scope>
</reference>
<organism evidence="4">
    <name type="scientific">Thelazia callipaeda</name>
    <name type="common">Oriental eyeworm</name>
    <name type="synonym">Parasitic nematode</name>
    <dbReference type="NCBI Taxonomy" id="103827"/>
    <lineage>
        <taxon>Eukaryota</taxon>
        <taxon>Metazoa</taxon>
        <taxon>Ecdysozoa</taxon>
        <taxon>Nematoda</taxon>
        <taxon>Chromadorea</taxon>
        <taxon>Rhabditida</taxon>
        <taxon>Spirurina</taxon>
        <taxon>Spiruromorpha</taxon>
        <taxon>Thelazioidea</taxon>
        <taxon>Thelaziidae</taxon>
        <taxon>Thelazia</taxon>
    </lineage>
</organism>
<dbReference type="OMA" id="AVHWCAI"/>
<dbReference type="EMBL" id="UYYF01000430">
    <property type="protein sequence ID" value="VDM98134.1"/>
    <property type="molecule type" value="Genomic_DNA"/>
</dbReference>
<keyword evidence="3" id="KW-1185">Reference proteome</keyword>
<reference evidence="2 3" key="2">
    <citation type="submission" date="2018-11" db="EMBL/GenBank/DDBJ databases">
        <authorList>
            <consortium name="Pathogen Informatics"/>
        </authorList>
    </citation>
    <scope>NUCLEOTIDE SEQUENCE [LARGE SCALE GENOMIC DNA]</scope>
</reference>
<keyword evidence="1" id="KW-0732">Signal</keyword>
<sequence>MPAFRSPLLFLRRLLNCHTLGAHLCEIPVSSNVIKDRFYPTRAVPNANVNNLDLLITNLAQENCAEVTEVSKVTSVEYLKKICSRLKQPISTDISVKILSRFAELANEVGDIQLIIDYIKTGLLVELEKTLKTEQLNINSTVEAMSAVISLKLFEDPIFDTLIASLQRHFSTDLFSASVSPIIRLALLLSKNKVQLPDDLSQKMREWLQLKASEIIEPKDIVSVIICWNKNDRWFNMFVERAKGSISLMSLSELVDLIASLANNSSRPPHILRLICSALEQNKGNLMVNPLITLAKSAAKLQLMDGRIRRIIADQVVSNMESVSKWSQINAIVDPMAKLRIGHIQAWSTVATWMKNNLGSATTAELSYAVHWCAIAGKGDLIQDAARHLCKMLISTSITNSSKALLSSVYALAICDQLSPQLSQIILQPSFVTNILEGLTGFRKLMVITTIAQIQLYVKKFLSTSCERTFVNISDLMQLSSIAVNDMALKLRYGKSEEANVAYFHSLLHKLVPVNSHTLPPNLTEDGIFINALVKLDIEENRFVPLNHFSNSKVPHLAVIYLSWKDRVSPCNDFDKAALVGPILLNSRLLKAKGFVPVFFSQDDFDSSAPLKKQFAVIKAKLEEAANVNQ</sequence>
<dbReference type="AlphaFoldDB" id="A0A0N5CPX2"/>
<dbReference type="WBParaSite" id="TCLT_0000227201-mRNA-1">
    <property type="protein sequence ID" value="TCLT_0000227201-mRNA-1"/>
    <property type="gene ID" value="TCLT_0000227201"/>
</dbReference>
<feature type="signal peptide" evidence="1">
    <location>
        <begin position="1"/>
        <end position="22"/>
    </location>
</feature>
<evidence type="ECO:0000256" key="1">
    <source>
        <dbReference type="SAM" id="SignalP"/>
    </source>
</evidence>
<gene>
    <name evidence="2" type="ORF">TCLT_LOCUS2273</name>
</gene>
<dbReference type="OrthoDB" id="5877528at2759"/>
<evidence type="ECO:0000313" key="2">
    <source>
        <dbReference type="EMBL" id="VDM98134.1"/>
    </source>
</evidence>
<feature type="chain" id="PRO_5043126276" evidence="1">
    <location>
        <begin position="23"/>
        <end position="630"/>
    </location>
</feature>
<evidence type="ECO:0000313" key="3">
    <source>
        <dbReference type="Proteomes" id="UP000276776"/>
    </source>
</evidence>